<keyword evidence="8 14" id="KW-0862">Zinc</keyword>
<dbReference type="Pfam" id="PF03120">
    <property type="entry name" value="OB_DNA_ligase"/>
    <property type="match status" value="1"/>
</dbReference>
<dbReference type="InterPro" id="IPR003583">
    <property type="entry name" value="Hlx-hairpin-Hlx_DNA-bd_motif"/>
</dbReference>
<keyword evidence="9 14" id="KW-0460">Magnesium</keyword>
<evidence type="ECO:0000256" key="7">
    <source>
        <dbReference type="ARBA" id="ARBA00022763"/>
    </source>
</evidence>
<proteinExistence type="inferred from homology"/>
<dbReference type="PANTHER" id="PTHR23389">
    <property type="entry name" value="CHROMOSOME TRANSMISSION FIDELITY FACTOR 18"/>
    <property type="match status" value="1"/>
</dbReference>
<dbReference type="PROSITE" id="PS01055">
    <property type="entry name" value="DNA_LIGASE_N1"/>
    <property type="match status" value="1"/>
</dbReference>
<dbReference type="Pfam" id="PF00533">
    <property type="entry name" value="BRCT"/>
    <property type="match status" value="1"/>
</dbReference>
<evidence type="ECO:0000256" key="13">
    <source>
        <dbReference type="ARBA" id="ARBA00060881"/>
    </source>
</evidence>
<dbReference type="GO" id="GO:0005829">
    <property type="term" value="C:cytosol"/>
    <property type="evidence" value="ECO:0007669"/>
    <property type="project" value="TreeGrafter"/>
</dbReference>
<evidence type="ECO:0000313" key="17">
    <source>
        <dbReference type="EMBL" id="PJJ42641.1"/>
    </source>
</evidence>
<evidence type="ECO:0000256" key="15">
    <source>
        <dbReference type="RuleBase" id="RU000618"/>
    </source>
</evidence>
<dbReference type="FunFam" id="1.10.150.20:FF:000007">
    <property type="entry name" value="DNA ligase"/>
    <property type="match status" value="1"/>
</dbReference>
<reference evidence="17 18" key="1">
    <citation type="submission" date="2017-11" db="EMBL/GenBank/DDBJ databases">
        <title>Animal gut microbial communities from fecal samples from Wisconsin, USA.</title>
        <authorList>
            <person name="Neumann A."/>
        </authorList>
    </citation>
    <scope>NUCLEOTIDE SEQUENCE [LARGE SCALE GENOMIC DNA]</scope>
    <source>
        <strain evidence="17 18">UWS3</strain>
    </source>
</reference>
<feature type="binding site" evidence="14">
    <location>
        <position position="443"/>
    </location>
    <ligand>
        <name>Zn(2+)</name>
        <dbReference type="ChEBI" id="CHEBI:29105"/>
    </ligand>
</feature>
<comment type="catalytic activity">
    <reaction evidence="12 14 15">
        <text>NAD(+) + (deoxyribonucleotide)n-3'-hydroxyl + 5'-phospho-(deoxyribonucleotide)m = (deoxyribonucleotide)n+m + AMP + beta-nicotinamide D-nucleotide.</text>
        <dbReference type="EC" id="6.5.1.2"/>
    </reaction>
</comment>
<evidence type="ECO:0000313" key="18">
    <source>
        <dbReference type="Proteomes" id="UP000231134"/>
    </source>
</evidence>
<comment type="caution">
    <text evidence="17">The sequence shown here is derived from an EMBL/GenBank/DDBJ whole genome shotgun (WGS) entry which is preliminary data.</text>
</comment>
<evidence type="ECO:0000256" key="12">
    <source>
        <dbReference type="ARBA" id="ARBA00034005"/>
    </source>
</evidence>
<sequence>MHKIEKEISKCYFLSMAQENSADFSRYRELQKQLKEASDAYYKNGYSPMSDQDFDLGIKELEALEIAHPEWKNPDSLTSKVGSDLLNDFAKVTHAIPMLSISNAYSKEEVADFVRQAMDRVPSAKEWVCERKIDGISMALTYRNGILVRAATRGNGAIGDDVTANVKTIEDVPHKLLGAPDGDLEVRGEVYMEFKTFEFLNDELESRGQKGFQNPRNTASGTLKLKDPKECAKRKLRFIAYHIPESVGNKKHSDNLKLLEYYGFHTNDFWIAHSVEEIMQISDQILAGRDSLAYPIDGMVIKLNDLDLQQELGSTAKSPRWALAYKFKAERAYTPVRSIDFQVGRTGRITPVANFDPVWLAGTTVKRATLHNFDEVERLGIRVGDTVGVEKGGDIIPKIIEVDLSKRPEGTSPIEPPECCPVCGMPIAKKEGLVDLHCENLHCPATKQCLFEHFVSREAMNIENLGPALIAELIEAKKISQISDLYRLQKEDLVSLERVGEKSAQNVIDAIQKSKSLSLENFLFGIGIRFVGRTKARIFARRFRTLEKLEAATLEELTDIPDIGARIAQSVYDFFRDPNFKAEIDALVSLGLPTEFKGEVKDHFAGQTAVLTGTLPTLDRSTARKMIEDNGGKVSGSVSKKTTWVLAGEEAGSKLTKAQELGIPIHDEAWLLQELSNLEA</sequence>
<evidence type="ECO:0000256" key="8">
    <source>
        <dbReference type="ARBA" id="ARBA00022833"/>
    </source>
</evidence>
<dbReference type="InterPro" id="IPR033136">
    <property type="entry name" value="DNA_ligase_CS"/>
</dbReference>
<organism evidence="17 18">
    <name type="scientific">Hallerella succinigenes</name>
    <dbReference type="NCBI Taxonomy" id="1896222"/>
    <lineage>
        <taxon>Bacteria</taxon>
        <taxon>Pseudomonadati</taxon>
        <taxon>Fibrobacterota</taxon>
        <taxon>Fibrobacteria</taxon>
        <taxon>Fibrobacterales</taxon>
        <taxon>Fibrobacteraceae</taxon>
        <taxon>Hallerella</taxon>
    </lineage>
</organism>
<dbReference type="NCBIfam" id="TIGR00575">
    <property type="entry name" value="dnlj"/>
    <property type="match status" value="1"/>
</dbReference>
<dbReference type="Pfam" id="PF01653">
    <property type="entry name" value="DNA_ligase_aden"/>
    <property type="match status" value="1"/>
</dbReference>
<evidence type="ECO:0000256" key="9">
    <source>
        <dbReference type="ARBA" id="ARBA00022842"/>
    </source>
</evidence>
<dbReference type="InterPro" id="IPR013839">
    <property type="entry name" value="DNAligase_adenylation"/>
</dbReference>
<feature type="binding site" evidence="14">
    <location>
        <position position="423"/>
    </location>
    <ligand>
        <name>Zn(2+)</name>
        <dbReference type="ChEBI" id="CHEBI:29105"/>
    </ligand>
</feature>
<evidence type="ECO:0000256" key="5">
    <source>
        <dbReference type="ARBA" id="ARBA00022705"/>
    </source>
</evidence>
<evidence type="ECO:0000256" key="6">
    <source>
        <dbReference type="ARBA" id="ARBA00022723"/>
    </source>
</evidence>
<feature type="binding site" evidence="14">
    <location>
        <position position="420"/>
    </location>
    <ligand>
        <name>Zn(2+)</name>
        <dbReference type="ChEBI" id="CHEBI:29105"/>
    </ligand>
</feature>
<feature type="active site" description="N6-AMP-lysine intermediate" evidence="14">
    <location>
        <position position="132"/>
    </location>
</feature>
<dbReference type="AlphaFoldDB" id="A0A2M9AA79"/>
<dbReference type="EMBL" id="PGEX01000001">
    <property type="protein sequence ID" value="PJJ42641.1"/>
    <property type="molecule type" value="Genomic_DNA"/>
</dbReference>
<comment type="cofactor">
    <cofactor evidence="14">
        <name>Mg(2+)</name>
        <dbReference type="ChEBI" id="CHEBI:18420"/>
    </cofactor>
    <cofactor evidence="14">
        <name>Mn(2+)</name>
        <dbReference type="ChEBI" id="CHEBI:29035"/>
    </cofactor>
</comment>
<dbReference type="Pfam" id="PF14520">
    <property type="entry name" value="HHH_5"/>
    <property type="match status" value="1"/>
</dbReference>
<dbReference type="Gene3D" id="6.20.10.30">
    <property type="match status" value="1"/>
</dbReference>
<evidence type="ECO:0000256" key="1">
    <source>
        <dbReference type="ARBA" id="ARBA00004067"/>
    </source>
</evidence>
<dbReference type="CDD" id="cd17748">
    <property type="entry name" value="BRCT_DNA_ligase_like"/>
    <property type="match status" value="1"/>
</dbReference>
<dbReference type="Pfam" id="PF03119">
    <property type="entry name" value="DNA_ligase_ZBD"/>
    <property type="match status" value="1"/>
</dbReference>
<keyword evidence="7 14" id="KW-0227">DNA damage</keyword>
<dbReference type="GO" id="GO:0006281">
    <property type="term" value="P:DNA repair"/>
    <property type="evidence" value="ECO:0007669"/>
    <property type="project" value="UniProtKB-KW"/>
</dbReference>
<dbReference type="Gene3D" id="1.10.150.20">
    <property type="entry name" value="5' to 3' exonuclease, C-terminal subdomain"/>
    <property type="match status" value="2"/>
</dbReference>
<dbReference type="InterPro" id="IPR036420">
    <property type="entry name" value="BRCT_dom_sf"/>
</dbReference>
<dbReference type="InterPro" id="IPR001679">
    <property type="entry name" value="DNA_ligase"/>
</dbReference>
<keyword evidence="5 14" id="KW-0235">DNA replication</keyword>
<dbReference type="SUPFAM" id="SSF47781">
    <property type="entry name" value="RuvA domain 2-like"/>
    <property type="match status" value="1"/>
</dbReference>
<dbReference type="InterPro" id="IPR001357">
    <property type="entry name" value="BRCT_dom"/>
</dbReference>
<feature type="binding site" evidence="14">
    <location>
        <begin position="51"/>
        <end position="55"/>
    </location>
    <ligand>
        <name>NAD(+)</name>
        <dbReference type="ChEBI" id="CHEBI:57540"/>
    </ligand>
</feature>
<evidence type="ECO:0000256" key="3">
    <source>
        <dbReference type="ARBA" id="ARBA00013308"/>
    </source>
</evidence>
<dbReference type="CDD" id="cd00114">
    <property type="entry name" value="LIGANc"/>
    <property type="match status" value="1"/>
</dbReference>
<dbReference type="SUPFAM" id="SSF50249">
    <property type="entry name" value="Nucleic acid-binding proteins"/>
    <property type="match status" value="1"/>
</dbReference>
<dbReference type="NCBIfam" id="NF005932">
    <property type="entry name" value="PRK07956.1"/>
    <property type="match status" value="1"/>
</dbReference>
<dbReference type="HAMAP" id="MF_01588">
    <property type="entry name" value="DNA_ligase_A"/>
    <property type="match status" value="1"/>
</dbReference>
<dbReference type="SMART" id="SM00292">
    <property type="entry name" value="BRCT"/>
    <property type="match status" value="1"/>
</dbReference>
<evidence type="ECO:0000256" key="14">
    <source>
        <dbReference type="HAMAP-Rule" id="MF_01588"/>
    </source>
</evidence>
<comment type="function">
    <text evidence="1 14">DNA ligase that catalyzes the formation of phosphodiester linkages between 5'-phosphoryl and 3'-hydroxyl groups in double-stranded DNA using NAD as a coenzyme and as the energy source for the reaction. It is essential for DNA replication and repair of damaged DNA.</text>
</comment>
<accession>A0A2M9AA79</accession>
<keyword evidence="18" id="KW-1185">Reference proteome</keyword>
<protein>
    <recommendedName>
        <fullName evidence="3 14">DNA ligase</fullName>
        <ecNumber evidence="2 14">6.5.1.2</ecNumber>
    </recommendedName>
    <alternativeName>
        <fullName evidence="14">Polydeoxyribonucleotide synthase [NAD(+)]</fullName>
    </alternativeName>
</protein>
<dbReference type="Gene3D" id="3.40.50.10190">
    <property type="entry name" value="BRCT domain"/>
    <property type="match status" value="1"/>
</dbReference>
<dbReference type="InterPro" id="IPR010994">
    <property type="entry name" value="RuvA_2-like"/>
</dbReference>
<dbReference type="PANTHER" id="PTHR23389:SF9">
    <property type="entry name" value="DNA LIGASE"/>
    <property type="match status" value="1"/>
</dbReference>
<dbReference type="Gene3D" id="3.30.470.30">
    <property type="entry name" value="DNA ligase/mRNA capping enzyme"/>
    <property type="match status" value="1"/>
</dbReference>
<evidence type="ECO:0000259" key="16">
    <source>
        <dbReference type="PROSITE" id="PS50172"/>
    </source>
</evidence>
<dbReference type="SMART" id="SM00278">
    <property type="entry name" value="HhH1"/>
    <property type="match status" value="3"/>
</dbReference>
<feature type="domain" description="BRCT" evidence="16">
    <location>
        <begin position="599"/>
        <end position="680"/>
    </location>
</feature>
<evidence type="ECO:0000256" key="4">
    <source>
        <dbReference type="ARBA" id="ARBA00022598"/>
    </source>
</evidence>
<feature type="binding site" evidence="14">
    <location>
        <position position="153"/>
    </location>
    <ligand>
        <name>NAD(+)</name>
        <dbReference type="ChEBI" id="CHEBI:57540"/>
    </ligand>
</feature>
<dbReference type="Proteomes" id="UP000231134">
    <property type="component" value="Unassembled WGS sequence"/>
</dbReference>
<keyword evidence="10 14" id="KW-0520">NAD</keyword>
<evidence type="ECO:0000256" key="11">
    <source>
        <dbReference type="ARBA" id="ARBA00023204"/>
    </source>
</evidence>
<feature type="binding site" evidence="14">
    <location>
        <position position="189"/>
    </location>
    <ligand>
        <name>NAD(+)</name>
        <dbReference type="ChEBI" id="CHEBI:57540"/>
    </ligand>
</feature>
<dbReference type="InterPro" id="IPR013840">
    <property type="entry name" value="DNAligase_N"/>
</dbReference>
<comment type="similarity">
    <text evidence="13 14">Belongs to the NAD-dependent DNA ligase family. LigA subfamily.</text>
</comment>
<keyword evidence="4 14" id="KW-0436">Ligase</keyword>
<dbReference type="InterPro" id="IPR041663">
    <property type="entry name" value="DisA/LigA_HHH"/>
</dbReference>
<name>A0A2M9AA79_9BACT</name>
<feature type="binding site" evidence="14">
    <location>
        <position position="438"/>
    </location>
    <ligand>
        <name>Zn(2+)</name>
        <dbReference type="ChEBI" id="CHEBI:29105"/>
    </ligand>
</feature>
<dbReference type="InterPro" id="IPR018239">
    <property type="entry name" value="DNA_ligase_AS"/>
</dbReference>
<dbReference type="SUPFAM" id="SSF56091">
    <property type="entry name" value="DNA ligase/mRNA capping enzyme, catalytic domain"/>
    <property type="match status" value="1"/>
</dbReference>
<evidence type="ECO:0000256" key="10">
    <source>
        <dbReference type="ARBA" id="ARBA00023027"/>
    </source>
</evidence>
<dbReference type="PIRSF" id="PIRSF001604">
    <property type="entry name" value="LigA"/>
    <property type="match status" value="1"/>
</dbReference>
<dbReference type="Gene3D" id="1.10.287.610">
    <property type="entry name" value="Helix hairpin bin"/>
    <property type="match status" value="1"/>
</dbReference>
<dbReference type="PROSITE" id="PS50172">
    <property type="entry name" value="BRCT"/>
    <property type="match status" value="1"/>
</dbReference>
<feature type="binding site" evidence="14">
    <location>
        <position position="130"/>
    </location>
    <ligand>
        <name>NAD(+)</name>
        <dbReference type="ChEBI" id="CHEBI:57540"/>
    </ligand>
</feature>
<dbReference type="FunFam" id="2.40.50.140:FF:000012">
    <property type="entry name" value="DNA ligase"/>
    <property type="match status" value="1"/>
</dbReference>
<dbReference type="InterPro" id="IPR012340">
    <property type="entry name" value="NA-bd_OB-fold"/>
</dbReference>
<dbReference type="GO" id="GO:0003911">
    <property type="term" value="F:DNA ligase (NAD+) activity"/>
    <property type="evidence" value="ECO:0007669"/>
    <property type="project" value="UniProtKB-UniRule"/>
</dbReference>
<feature type="binding site" evidence="14">
    <location>
        <position position="326"/>
    </location>
    <ligand>
        <name>NAD(+)</name>
        <dbReference type="ChEBI" id="CHEBI:57540"/>
    </ligand>
</feature>
<dbReference type="PROSITE" id="PS01056">
    <property type="entry name" value="DNA_LIGASE_N2"/>
    <property type="match status" value="1"/>
</dbReference>
<dbReference type="Gene3D" id="2.40.50.140">
    <property type="entry name" value="Nucleic acid-binding proteins"/>
    <property type="match status" value="1"/>
</dbReference>
<dbReference type="GO" id="GO:0046872">
    <property type="term" value="F:metal ion binding"/>
    <property type="evidence" value="ECO:0007669"/>
    <property type="project" value="UniProtKB-KW"/>
</dbReference>
<dbReference type="GO" id="GO:0003677">
    <property type="term" value="F:DNA binding"/>
    <property type="evidence" value="ECO:0007669"/>
    <property type="project" value="InterPro"/>
</dbReference>
<gene>
    <name evidence="14" type="primary">ligA</name>
    <name evidence="17" type="ORF">BGX16_2680</name>
</gene>
<dbReference type="InterPro" id="IPR004150">
    <property type="entry name" value="NAD_DNA_ligase_OB"/>
</dbReference>
<evidence type="ECO:0000256" key="2">
    <source>
        <dbReference type="ARBA" id="ARBA00012722"/>
    </source>
</evidence>
<dbReference type="SMART" id="SM00532">
    <property type="entry name" value="LIGANc"/>
    <property type="match status" value="1"/>
</dbReference>
<keyword evidence="11 14" id="KW-0234">DNA repair</keyword>
<keyword evidence="14" id="KW-0464">Manganese</keyword>
<dbReference type="InterPro" id="IPR004149">
    <property type="entry name" value="Znf_DNAligase_C4"/>
</dbReference>
<keyword evidence="6 14" id="KW-0479">Metal-binding</keyword>
<feature type="binding site" evidence="14">
    <location>
        <position position="302"/>
    </location>
    <ligand>
        <name>NAD(+)</name>
        <dbReference type="ChEBI" id="CHEBI:57540"/>
    </ligand>
</feature>
<feature type="binding site" evidence="14">
    <location>
        <begin position="100"/>
        <end position="101"/>
    </location>
    <ligand>
        <name>NAD(+)</name>
        <dbReference type="ChEBI" id="CHEBI:57540"/>
    </ligand>
</feature>
<dbReference type="EC" id="6.5.1.2" evidence="2 14"/>
<dbReference type="Pfam" id="PF12826">
    <property type="entry name" value="HHH_2"/>
    <property type="match status" value="1"/>
</dbReference>
<dbReference type="GO" id="GO:0006260">
    <property type="term" value="P:DNA replication"/>
    <property type="evidence" value="ECO:0007669"/>
    <property type="project" value="UniProtKB-KW"/>
</dbReference>
<dbReference type="SUPFAM" id="SSF52113">
    <property type="entry name" value="BRCT domain"/>
    <property type="match status" value="1"/>
</dbReference>